<evidence type="ECO:0000256" key="4">
    <source>
        <dbReference type="ARBA" id="ARBA00022801"/>
    </source>
</evidence>
<keyword evidence="7" id="KW-0732">Signal</keyword>
<dbReference type="PROSITE" id="PS00523">
    <property type="entry name" value="SULFATASE_1"/>
    <property type="match status" value="1"/>
</dbReference>
<dbReference type="SUPFAM" id="SSF53649">
    <property type="entry name" value="Alkaline phosphatase-like"/>
    <property type="match status" value="1"/>
</dbReference>
<dbReference type="InterPro" id="IPR024607">
    <property type="entry name" value="Sulfatase_CS"/>
</dbReference>
<reference evidence="9 10" key="1">
    <citation type="submission" date="2024-05" db="EMBL/GenBank/DDBJ databases">
        <authorList>
            <person name="Wallberg A."/>
        </authorList>
    </citation>
    <scope>NUCLEOTIDE SEQUENCE [LARGE SCALE GENOMIC DNA]</scope>
</reference>
<evidence type="ECO:0000256" key="1">
    <source>
        <dbReference type="ARBA" id="ARBA00001913"/>
    </source>
</evidence>
<comment type="caution">
    <text evidence="9">The sequence shown here is derived from an EMBL/GenBank/DDBJ whole genome shotgun (WGS) entry which is preliminary data.</text>
</comment>
<dbReference type="GO" id="GO:0046872">
    <property type="term" value="F:metal ion binding"/>
    <property type="evidence" value="ECO:0007669"/>
    <property type="project" value="UniProtKB-KW"/>
</dbReference>
<dbReference type="InterPro" id="IPR047115">
    <property type="entry name" value="ARSB"/>
</dbReference>
<proteinExistence type="inferred from homology"/>
<feature type="chain" id="PRO_5043932033" description="Sulfatase N-terminal domain-containing protein" evidence="7">
    <location>
        <begin position="23"/>
        <end position="338"/>
    </location>
</feature>
<dbReference type="Gene3D" id="3.40.720.10">
    <property type="entry name" value="Alkaline Phosphatase, subunit A"/>
    <property type="match status" value="1"/>
</dbReference>
<feature type="domain" description="Sulfatase N-terminal" evidence="8">
    <location>
        <begin position="28"/>
        <end position="332"/>
    </location>
</feature>
<organism evidence="9 10">
    <name type="scientific">Meganyctiphanes norvegica</name>
    <name type="common">Northern krill</name>
    <name type="synonym">Thysanopoda norvegica</name>
    <dbReference type="NCBI Taxonomy" id="48144"/>
    <lineage>
        <taxon>Eukaryota</taxon>
        <taxon>Metazoa</taxon>
        <taxon>Ecdysozoa</taxon>
        <taxon>Arthropoda</taxon>
        <taxon>Crustacea</taxon>
        <taxon>Multicrustacea</taxon>
        <taxon>Malacostraca</taxon>
        <taxon>Eumalacostraca</taxon>
        <taxon>Eucarida</taxon>
        <taxon>Euphausiacea</taxon>
        <taxon>Euphausiidae</taxon>
        <taxon>Meganyctiphanes</taxon>
    </lineage>
</organism>
<dbReference type="Pfam" id="PF00884">
    <property type="entry name" value="Sulfatase"/>
    <property type="match status" value="1"/>
</dbReference>
<keyword evidence="10" id="KW-1185">Reference proteome</keyword>
<dbReference type="Proteomes" id="UP001497623">
    <property type="component" value="Unassembled WGS sequence"/>
</dbReference>
<keyword evidence="3" id="KW-0479">Metal-binding</keyword>
<gene>
    <name evidence="9" type="ORF">MNOR_LOCUS21708</name>
</gene>
<dbReference type="InterPro" id="IPR017850">
    <property type="entry name" value="Alkaline_phosphatase_core_sf"/>
</dbReference>
<dbReference type="CDD" id="cd16029">
    <property type="entry name" value="4-S"/>
    <property type="match status" value="1"/>
</dbReference>
<evidence type="ECO:0000259" key="8">
    <source>
        <dbReference type="Pfam" id="PF00884"/>
    </source>
</evidence>
<feature type="non-terminal residue" evidence="9">
    <location>
        <position position="338"/>
    </location>
</feature>
<dbReference type="GO" id="GO:0008484">
    <property type="term" value="F:sulfuric ester hydrolase activity"/>
    <property type="evidence" value="ECO:0007669"/>
    <property type="project" value="InterPro"/>
</dbReference>
<accession>A0AAV2RAN5</accession>
<dbReference type="PANTHER" id="PTHR10342:SF274">
    <property type="entry name" value="ARYLSULFATASE B"/>
    <property type="match status" value="1"/>
</dbReference>
<keyword evidence="6" id="KW-0325">Glycoprotein</keyword>
<evidence type="ECO:0000313" key="9">
    <source>
        <dbReference type="EMBL" id="CAL4119561.1"/>
    </source>
</evidence>
<name>A0AAV2RAN5_MEGNR</name>
<evidence type="ECO:0000313" key="10">
    <source>
        <dbReference type="Proteomes" id="UP001497623"/>
    </source>
</evidence>
<evidence type="ECO:0000256" key="2">
    <source>
        <dbReference type="ARBA" id="ARBA00008779"/>
    </source>
</evidence>
<protein>
    <recommendedName>
        <fullName evidence="8">Sulfatase N-terminal domain-containing protein</fullName>
    </recommendedName>
</protein>
<dbReference type="PANTHER" id="PTHR10342">
    <property type="entry name" value="ARYLSULFATASE"/>
    <property type="match status" value="1"/>
</dbReference>
<dbReference type="InterPro" id="IPR000917">
    <property type="entry name" value="Sulfatase_N"/>
</dbReference>
<dbReference type="EMBL" id="CAXKWB010017667">
    <property type="protein sequence ID" value="CAL4119561.1"/>
    <property type="molecule type" value="Genomic_DNA"/>
</dbReference>
<evidence type="ECO:0000256" key="6">
    <source>
        <dbReference type="ARBA" id="ARBA00023180"/>
    </source>
</evidence>
<comment type="similarity">
    <text evidence="2">Belongs to the sulfatase family.</text>
</comment>
<keyword evidence="5" id="KW-0106">Calcium</keyword>
<dbReference type="AlphaFoldDB" id="A0AAV2RAN5"/>
<sequence length="338" mass="37949">MGIPGAWSVLLLSLLQGWSCWAQEQKPPHIVFILADDLGWNYVPWHNERVYAPNLMELATTGVLLEQSYVQPLCSPSRSAFMTGMYPYHLGRQHYVIIPQQPSGVPLNYTFLPETLKTLGYDTHIVGKWHMGFCNESYTPLHRGFDTQYGFYTGKTDYYNHTNCAYLVDNVTHSCYGYDFRDQGEVAPDANGTYSTYLYTERALGIIHDHSGKDTPMFLYLPHQNAHDPCEVPDEFANLYPEVEDLNTRITLGMVSALDSSVGRVIAALRETGMYDNTLIIFSSDNGGPSGPMKDTNIPLRGHKSQLWEGGTRGAGFVHSPLLSNTPRIHAQVVQSME</sequence>
<evidence type="ECO:0000256" key="7">
    <source>
        <dbReference type="SAM" id="SignalP"/>
    </source>
</evidence>
<feature type="signal peptide" evidence="7">
    <location>
        <begin position="1"/>
        <end position="22"/>
    </location>
</feature>
<evidence type="ECO:0000256" key="3">
    <source>
        <dbReference type="ARBA" id="ARBA00022723"/>
    </source>
</evidence>
<dbReference type="PROSITE" id="PS00149">
    <property type="entry name" value="SULFATASE_2"/>
    <property type="match status" value="1"/>
</dbReference>
<evidence type="ECO:0000256" key="5">
    <source>
        <dbReference type="ARBA" id="ARBA00022837"/>
    </source>
</evidence>
<comment type="cofactor">
    <cofactor evidence="1">
        <name>Ca(2+)</name>
        <dbReference type="ChEBI" id="CHEBI:29108"/>
    </cofactor>
</comment>
<keyword evidence="4" id="KW-0378">Hydrolase</keyword>